<protein>
    <submittedName>
        <fullName evidence="1">Uncharacterized protein</fullName>
    </submittedName>
</protein>
<name>A0A1M5KVN4_9ACTN</name>
<evidence type="ECO:0000313" key="2">
    <source>
        <dbReference type="Proteomes" id="UP000186132"/>
    </source>
</evidence>
<proteinExistence type="predicted"/>
<accession>A0A1M5KVN4</accession>
<keyword evidence="2" id="KW-1185">Reference proteome</keyword>
<evidence type="ECO:0000313" key="1">
    <source>
        <dbReference type="EMBL" id="SHG56827.1"/>
    </source>
</evidence>
<gene>
    <name evidence="1" type="ORF">SAMN05443575_2274</name>
</gene>
<sequence>MLGVMGESTTADGVTLTMFAREHVDPLFRRAGARKKGRRYEFANAAGDVSLFDLYSRGWRNGTVGFDAGCQISPHSMALFRQWSLDREGGSPAAVPRMQVWLWSAGLTPPLDVEQIGLGHRGFFDAASARRCGEALAAAIASTVIPLLVRSMDRRWLLDAFLNGDVFRAHRMIGTPERTRVLLLIDDGASPDLDRALADLAASTRDPRTREGDRQLLRWARERLDLGPAMDTRG</sequence>
<dbReference type="EMBL" id="FQVU01000003">
    <property type="protein sequence ID" value="SHG56827.1"/>
    <property type="molecule type" value="Genomic_DNA"/>
</dbReference>
<dbReference type="Proteomes" id="UP000186132">
    <property type="component" value="Unassembled WGS sequence"/>
</dbReference>
<dbReference type="STRING" id="1206085.SAMN05443575_2274"/>
<organism evidence="1 2">
    <name type="scientific">Jatrophihabitans endophyticus</name>
    <dbReference type="NCBI Taxonomy" id="1206085"/>
    <lineage>
        <taxon>Bacteria</taxon>
        <taxon>Bacillati</taxon>
        <taxon>Actinomycetota</taxon>
        <taxon>Actinomycetes</taxon>
        <taxon>Jatrophihabitantales</taxon>
        <taxon>Jatrophihabitantaceae</taxon>
        <taxon>Jatrophihabitans</taxon>
    </lineage>
</organism>
<reference evidence="1 2" key="1">
    <citation type="submission" date="2016-11" db="EMBL/GenBank/DDBJ databases">
        <authorList>
            <person name="Jaros S."/>
            <person name="Januszkiewicz K."/>
            <person name="Wedrychowicz H."/>
        </authorList>
    </citation>
    <scope>NUCLEOTIDE SEQUENCE [LARGE SCALE GENOMIC DNA]</scope>
    <source>
        <strain evidence="1 2">DSM 45627</strain>
    </source>
</reference>
<dbReference type="AlphaFoldDB" id="A0A1M5KVN4"/>